<dbReference type="RefSeq" id="WP_129785550.1">
    <property type="nucleotide sequence ID" value="NZ_RZHH01000002.1"/>
</dbReference>
<evidence type="ECO:0000313" key="2">
    <source>
        <dbReference type="Proteomes" id="UP000294028"/>
    </source>
</evidence>
<evidence type="ECO:0000313" key="1">
    <source>
        <dbReference type="EMBL" id="RYJ15225.1"/>
    </source>
</evidence>
<dbReference type="Proteomes" id="UP000294028">
    <property type="component" value="Unassembled WGS sequence"/>
</dbReference>
<dbReference type="EMBL" id="RZHH01000002">
    <property type="protein sequence ID" value="RYJ15225.1"/>
    <property type="molecule type" value="Genomic_DNA"/>
</dbReference>
<sequence>MTEKANIDYVTEYPRLDASWAFEIEDHSTDLRSVHQNMLQIATRVSEIFNCLYKPQKIEIGFLHYPEEVPIEEMYDFENIEIDGETHEIDLSETSVNDALNQFTSPETSAGQPRIINNISFGIGATKLYIDGENRLIDRNNTTHYKLVDRRGDTEILGEPDMDPLRIDIEHGSEIINQISSPTKIHIGVSTETDMWFEDSSISAINRGRLVSCLHQLEADFTPYAIDFFADAISPAKLEREDYLADLAIHSRE</sequence>
<gene>
    <name evidence="1" type="ORF">ELS19_15570</name>
</gene>
<protein>
    <submittedName>
        <fullName evidence="1">Uncharacterized protein</fullName>
    </submittedName>
</protein>
<proteinExistence type="predicted"/>
<name>A0A482TQP1_9EURY</name>
<organism evidence="1 2">
    <name type="scientific">Halogeometricum borinquense</name>
    <dbReference type="NCBI Taxonomy" id="60847"/>
    <lineage>
        <taxon>Archaea</taxon>
        <taxon>Methanobacteriati</taxon>
        <taxon>Methanobacteriota</taxon>
        <taxon>Stenosarchaea group</taxon>
        <taxon>Halobacteria</taxon>
        <taxon>Halobacteriales</taxon>
        <taxon>Haloferacaceae</taxon>
        <taxon>Halogeometricum</taxon>
    </lineage>
</organism>
<dbReference type="AlphaFoldDB" id="A0A482TQP1"/>
<comment type="caution">
    <text evidence="1">The sequence shown here is derived from an EMBL/GenBank/DDBJ whole genome shotgun (WGS) entry which is preliminary data.</text>
</comment>
<reference evidence="1 2" key="1">
    <citation type="submission" date="2018-12" db="EMBL/GenBank/DDBJ databases">
        <title>Genome analysis provides insights into bioremediation potentialities of Halogeometricum borinquense strain N11.</title>
        <authorList>
            <person name="Najjari A."/>
            <person name="Youssef N."/>
            <person name="Fhoula I."/>
            <person name="Ben Dhia O."/>
            <person name="Mahjoubi M."/>
            <person name="Ouzari H.I."/>
            <person name="Cherif A."/>
        </authorList>
    </citation>
    <scope>NUCLEOTIDE SEQUENCE [LARGE SCALE GENOMIC DNA]</scope>
    <source>
        <strain evidence="1 2">N11</strain>
    </source>
</reference>
<accession>A0A482TQP1</accession>